<gene>
    <name evidence="21" type="primary">CASP8</name>
</gene>
<dbReference type="InterPro" id="IPR033139">
    <property type="entry name" value="Caspase_cys_AS"/>
</dbReference>
<accession>F7A3C5</accession>
<dbReference type="GO" id="GO:0034612">
    <property type="term" value="P:response to tumor necrosis factor"/>
    <property type="evidence" value="ECO:0007669"/>
    <property type="project" value="Ensembl"/>
</dbReference>
<dbReference type="PRINTS" id="PR00376">
    <property type="entry name" value="IL1BCENZYME"/>
</dbReference>
<dbReference type="InterPro" id="IPR033170">
    <property type="entry name" value="Caspase-8_DED1"/>
</dbReference>
<evidence type="ECO:0000256" key="7">
    <source>
        <dbReference type="ARBA" id="ARBA00022703"/>
    </source>
</evidence>
<dbReference type="GO" id="GO:0031265">
    <property type="term" value="C:CD95 death-inducing signaling complex"/>
    <property type="evidence" value="ECO:0000318"/>
    <property type="project" value="GO_Central"/>
</dbReference>
<keyword evidence="5" id="KW-0597">Phosphoprotein</keyword>
<evidence type="ECO:0000256" key="17">
    <source>
        <dbReference type="SAM" id="MobiDB-lite"/>
    </source>
</evidence>
<dbReference type="PROSITE" id="PS01121">
    <property type="entry name" value="CASPASE_HIS"/>
    <property type="match status" value="1"/>
</dbReference>
<sequence length="476" mass="53549">MDFHKLLFSIGEELAADDLEALKFLCLDLIPRKKQENIQDALGLFRLLQEKGMLEEGKLFFLKELLFRIHRIDLLTSHLRTSQEDVARELEEPGRAQVSAYRVLLFTLSDNVTREELKSITFFLSNDLPRSRLDNKTLMGIFIEMEKKGILGESNLDMLKKICDKIDKTLLGKIDHYEERRAVQGISSGFQEMSDAQGDQGSQPQQNGDFYKMNSNPRGYCLIINNYNFQQARAEVPKLKKMKNRDGTDKDAEALSQIFKALAFSPVVFEDQTAEQILETLQSYQRMDHSAQDCFVCCILSHGDRGVVYGTDGQQASIRSLTSYFTGSRCPTLAGKPKLFFIQACQGDAYHLAVALETDNGTDKGTAAASPAEPDAVFHERCIPDEADFLLGMATVSNCVSYRIPSKGTWYIQSLCHHLRNLCPLGADILTILTKVNFEVSQKIDLTNRGKQMPQPMFTLRKNRVSPVLTASLTSG</sequence>
<dbReference type="GO" id="GO:0140639">
    <property type="term" value="P:positive regulation of pyroptotic inflammatory response"/>
    <property type="evidence" value="ECO:0007669"/>
    <property type="project" value="Ensembl"/>
</dbReference>
<dbReference type="EC" id="3.4.22.61" evidence="14"/>
<dbReference type="Bgee" id="ENSOANG00000004013">
    <property type="expression patterns" value="Expressed in female reproductive system and 1 other cell type or tissue"/>
</dbReference>
<dbReference type="SUPFAM" id="SSF47986">
    <property type="entry name" value="DEATH domain"/>
    <property type="match status" value="2"/>
</dbReference>
<dbReference type="Pfam" id="PF00656">
    <property type="entry name" value="Peptidase_C14"/>
    <property type="match status" value="1"/>
</dbReference>
<dbReference type="Gene3D" id="1.10.533.10">
    <property type="entry name" value="Death Domain, Fas"/>
    <property type="match status" value="2"/>
</dbReference>
<dbReference type="CDD" id="cd00032">
    <property type="entry name" value="CASc"/>
    <property type="match status" value="1"/>
</dbReference>
<dbReference type="InterPro" id="IPR029030">
    <property type="entry name" value="Caspase-like_dom_sf"/>
</dbReference>
<dbReference type="Gene3D" id="3.40.50.1460">
    <property type="match status" value="1"/>
</dbReference>
<evidence type="ECO:0000256" key="12">
    <source>
        <dbReference type="ARBA" id="ARBA00023242"/>
    </source>
</evidence>
<dbReference type="GO" id="GO:1900119">
    <property type="term" value="P:positive regulation of execution phase of apoptosis"/>
    <property type="evidence" value="ECO:0007669"/>
    <property type="project" value="Ensembl"/>
</dbReference>
<keyword evidence="12" id="KW-0539">Nucleus</keyword>
<dbReference type="MEROPS" id="C14.009"/>
<dbReference type="PROSITE" id="PS50207">
    <property type="entry name" value="CASPASE_P10"/>
    <property type="match status" value="1"/>
</dbReference>
<dbReference type="CDD" id="cd08813">
    <property type="entry name" value="DED_Caspase_8_r2"/>
    <property type="match status" value="1"/>
</dbReference>
<keyword evidence="7" id="KW-0053">Apoptosis</keyword>
<comment type="subcellular location">
    <subcellularLocation>
        <location evidence="2">Cytoplasm</location>
    </subcellularLocation>
    <subcellularLocation>
        <location evidence="1">Nucleus</location>
    </subcellularLocation>
</comment>
<reference evidence="21" key="2">
    <citation type="submission" date="2025-08" db="UniProtKB">
        <authorList>
            <consortium name="Ensembl"/>
        </authorList>
    </citation>
    <scope>IDENTIFICATION</scope>
    <source>
        <strain evidence="21">Glennie</strain>
    </source>
</reference>
<dbReference type="GO" id="GO:0060546">
    <property type="term" value="P:negative regulation of necroptotic process"/>
    <property type="evidence" value="ECO:0007669"/>
    <property type="project" value="Ensembl"/>
</dbReference>
<dbReference type="FunFam" id="3.40.50.1460:FF:000008">
    <property type="entry name" value="caspase-8 isoform X1"/>
    <property type="match status" value="1"/>
</dbReference>
<dbReference type="SMART" id="SM00115">
    <property type="entry name" value="CASc"/>
    <property type="match status" value="1"/>
</dbReference>
<evidence type="ECO:0000256" key="2">
    <source>
        <dbReference type="ARBA" id="ARBA00004496"/>
    </source>
</evidence>
<dbReference type="GO" id="GO:0008625">
    <property type="term" value="P:extrinsic apoptotic signaling pathway via death domain receptors"/>
    <property type="evidence" value="ECO:0000318"/>
    <property type="project" value="GO_Central"/>
</dbReference>
<dbReference type="PANTHER" id="PTHR48169:SF7">
    <property type="entry name" value="CASPASE 10"/>
    <property type="match status" value="1"/>
</dbReference>
<evidence type="ECO:0000256" key="9">
    <source>
        <dbReference type="ARBA" id="ARBA00022801"/>
    </source>
</evidence>
<feature type="domain" description="DED" evidence="18">
    <location>
        <begin position="2"/>
        <end position="80"/>
    </location>
</feature>
<dbReference type="GO" id="GO:0031625">
    <property type="term" value="F:ubiquitin protein ligase binding"/>
    <property type="evidence" value="ECO:0007669"/>
    <property type="project" value="Ensembl"/>
</dbReference>
<dbReference type="InterPro" id="IPR001309">
    <property type="entry name" value="Pept_C14_p20"/>
</dbReference>
<dbReference type="GO" id="GO:0043525">
    <property type="term" value="P:positive regulation of neuron apoptotic process"/>
    <property type="evidence" value="ECO:0000318"/>
    <property type="project" value="GO_Central"/>
</dbReference>
<dbReference type="OMA" id="WNRIEDG"/>
<evidence type="ECO:0000256" key="14">
    <source>
        <dbReference type="ARBA" id="ARBA00066479"/>
    </source>
</evidence>
<dbReference type="GO" id="GO:0004197">
    <property type="term" value="F:cysteine-type endopeptidase activity"/>
    <property type="evidence" value="ECO:0000318"/>
    <property type="project" value="GO_Central"/>
</dbReference>
<feature type="domain" description="DED" evidence="18">
    <location>
        <begin position="100"/>
        <end position="176"/>
    </location>
</feature>
<dbReference type="GO" id="GO:0043123">
    <property type="term" value="P:positive regulation of canonical NF-kappaB signal transduction"/>
    <property type="evidence" value="ECO:0007669"/>
    <property type="project" value="Ensembl"/>
</dbReference>
<evidence type="ECO:0000313" key="21">
    <source>
        <dbReference type="Ensembl" id="ENSOANP00000006352.2"/>
    </source>
</evidence>
<dbReference type="GO" id="GO:0032731">
    <property type="term" value="P:positive regulation of interleukin-1 beta production"/>
    <property type="evidence" value="ECO:0007669"/>
    <property type="project" value="Ensembl"/>
</dbReference>
<dbReference type="InterPro" id="IPR001875">
    <property type="entry name" value="DED_dom"/>
</dbReference>
<evidence type="ECO:0000259" key="18">
    <source>
        <dbReference type="PROSITE" id="PS50168"/>
    </source>
</evidence>
<dbReference type="FunCoup" id="F7A3C5">
    <property type="interactions" value="1022"/>
</dbReference>
<proteinExistence type="inferred from homology"/>
<evidence type="ECO:0000256" key="8">
    <source>
        <dbReference type="ARBA" id="ARBA00022737"/>
    </source>
</evidence>
<keyword evidence="9" id="KW-0378">Hydrolase</keyword>
<evidence type="ECO:0000256" key="11">
    <source>
        <dbReference type="ARBA" id="ARBA00023145"/>
    </source>
</evidence>
<keyword evidence="8" id="KW-0677">Repeat</keyword>
<evidence type="ECO:0000256" key="6">
    <source>
        <dbReference type="ARBA" id="ARBA00022670"/>
    </source>
</evidence>
<dbReference type="GO" id="GO:0097194">
    <property type="term" value="P:execution phase of apoptosis"/>
    <property type="evidence" value="ECO:0007669"/>
    <property type="project" value="Ensembl"/>
</dbReference>
<dbReference type="GO" id="GO:0030027">
    <property type="term" value="C:lamellipodium"/>
    <property type="evidence" value="ECO:0007669"/>
    <property type="project" value="Ensembl"/>
</dbReference>
<dbReference type="GO" id="GO:0035877">
    <property type="term" value="F:death effector domain binding"/>
    <property type="evidence" value="ECO:0007669"/>
    <property type="project" value="Ensembl"/>
</dbReference>
<evidence type="ECO:0000256" key="10">
    <source>
        <dbReference type="ARBA" id="ARBA00022807"/>
    </source>
</evidence>
<dbReference type="PROSITE" id="PS50208">
    <property type="entry name" value="CASPASE_P20"/>
    <property type="match status" value="1"/>
</dbReference>
<dbReference type="InterPro" id="IPR015917">
    <property type="entry name" value="Pept_C14A"/>
</dbReference>
<evidence type="ECO:0000256" key="1">
    <source>
        <dbReference type="ARBA" id="ARBA00004123"/>
    </source>
</evidence>
<dbReference type="InterPro" id="IPR011600">
    <property type="entry name" value="Pept_C14_caspase"/>
</dbReference>
<dbReference type="GO" id="GO:0006915">
    <property type="term" value="P:apoptotic process"/>
    <property type="evidence" value="ECO:0000318"/>
    <property type="project" value="GO_Central"/>
</dbReference>
<evidence type="ECO:0000259" key="19">
    <source>
        <dbReference type="PROSITE" id="PS50207"/>
    </source>
</evidence>
<dbReference type="GO" id="GO:0045862">
    <property type="term" value="P:positive regulation of proteolysis"/>
    <property type="evidence" value="ECO:0007669"/>
    <property type="project" value="Ensembl"/>
</dbReference>
<dbReference type="GO" id="GO:0030335">
    <property type="term" value="P:positive regulation of cell migration"/>
    <property type="evidence" value="ECO:0007669"/>
    <property type="project" value="Ensembl"/>
</dbReference>
<reference evidence="21" key="3">
    <citation type="submission" date="2025-09" db="UniProtKB">
        <authorList>
            <consortium name="Ensembl"/>
        </authorList>
    </citation>
    <scope>IDENTIFICATION</scope>
    <source>
        <strain evidence="21">Glennie</strain>
    </source>
</reference>
<reference evidence="21 22" key="1">
    <citation type="journal article" date="2008" name="Nature">
        <title>Genome analysis of the platypus reveals unique signatures of evolution.</title>
        <authorList>
            <person name="Warren W.C."/>
            <person name="Hillier L.W."/>
            <person name="Marshall Graves J.A."/>
            <person name="Birney E."/>
            <person name="Ponting C.P."/>
            <person name="Grutzner F."/>
            <person name="Belov K."/>
            <person name="Miller W."/>
            <person name="Clarke L."/>
            <person name="Chinwalla A.T."/>
            <person name="Yang S.P."/>
            <person name="Heger A."/>
            <person name="Locke D.P."/>
            <person name="Miethke P."/>
            <person name="Waters P.D."/>
            <person name="Veyrunes F."/>
            <person name="Fulton L."/>
            <person name="Fulton B."/>
            <person name="Graves T."/>
            <person name="Wallis J."/>
            <person name="Puente X.S."/>
            <person name="Lopez-Otin C."/>
            <person name="Ordonez G.R."/>
            <person name="Eichler E.E."/>
            <person name="Chen L."/>
            <person name="Cheng Z."/>
            <person name="Deakin J.E."/>
            <person name="Alsop A."/>
            <person name="Thompson K."/>
            <person name="Kirby P."/>
            <person name="Papenfuss A.T."/>
            <person name="Wakefield M.J."/>
            <person name="Olender T."/>
            <person name="Lancet D."/>
            <person name="Huttley G.A."/>
            <person name="Smit A.F."/>
            <person name="Pask A."/>
            <person name="Temple-Smith P."/>
            <person name="Batzer M.A."/>
            <person name="Walker J.A."/>
            <person name="Konkel M.K."/>
            <person name="Harris R.S."/>
            <person name="Whittington C.M."/>
            <person name="Wong E.S."/>
            <person name="Gemmell N.J."/>
            <person name="Buschiazzo E."/>
            <person name="Vargas Jentzsch I.M."/>
            <person name="Merkel A."/>
            <person name="Schmitz J."/>
            <person name="Zemann A."/>
            <person name="Churakov G."/>
            <person name="Kriegs J.O."/>
            <person name="Brosius J."/>
            <person name="Murchison E.P."/>
            <person name="Sachidanandam R."/>
            <person name="Smith C."/>
            <person name="Hannon G.J."/>
            <person name="Tsend-Ayush E."/>
            <person name="McMillan D."/>
            <person name="Attenborough R."/>
            <person name="Rens W."/>
            <person name="Ferguson-Smith M."/>
            <person name="Lefevre C.M."/>
            <person name="Sharp J.A."/>
            <person name="Nicholas K.R."/>
            <person name="Ray D.A."/>
            <person name="Kube M."/>
            <person name="Reinhardt R."/>
            <person name="Pringle T.H."/>
            <person name="Taylor J."/>
            <person name="Jones R.C."/>
            <person name="Nixon B."/>
            <person name="Dacheux J.L."/>
            <person name="Niwa H."/>
            <person name="Sekita Y."/>
            <person name="Huang X."/>
            <person name="Stark A."/>
            <person name="Kheradpour P."/>
            <person name="Kellis M."/>
            <person name="Flicek P."/>
            <person name="Chen Y."/>
            <person name="Webber C."/>
            <person name="Hardison R."/>
            <person name="Nelson J."/>
            <person name="Hallsworth-Pepin K."/>
            <person name="Delehaunty K."/>
            <person name="Markovic C."/>
            <person name="Minx P."/>
            <person name="Feng Y."/>
            <person name="Kremitzki C."/>
            <person name="Mitreva M."/>
            <person name="Glasscock J."/>
            <person name="Wylie T."/>
            <person name="Wohldmann P."/>
            <person name="Thiru P."/>
            <person name="Nhan M.N."/>
            <person name="Pohl C.S."/>
            <person name="Smith S.M."/>
            <person name="Hou S."/>
            <person name="Nefedov M."/>
            <person name="de Jong P.J."/>
            <person name="Renfree M.B."/>
            <person name="Mardis E.R."/>
            <person name="Wilson R.K."/>
        </authorList>
    </citation>
    <scope>NUCLEOTIDE SEQUENCE [LARGE SCALE GENOMIC DNA]</scope>
    <source>
        <strain evidence="21 22">Glennie</strain>
    </source>
</reference>
<evidence type="ECO:0000256" key="16">
    <source>
        <dbReference type="RuleBase" id="RU003971"/>
    </source>
</evidence>
<keyword evidence="6" id="KW-0645">Protease</keyword>
<dbReference type="InterPro" id="IPR002138">
    <property type="entry name" value="Pept_C14_p10"/>
</dbReference>
<evidence type="ECO:0000259" key="20">
    <source>
        <dbReference type="PROSITE" id="PS50208"/>
    </source>
</evidence>
<dbReference type="HOGENOM" id="CLU_036904_4_2_1"/>
<dbReference type="GO" id="GO:0005634">
    <property type="term" value="C:nucleus"/>
    <property type="evidence" value="ECO:0007669"/>
    <property type="project" value="UniProtKB-SubCell"/>
</dbReference>
<comment type="similarity">
    <text evidence="3 16">Belongs to the peptidase C14A family.</text>
</comment>
<dbReference type="GO" id="GO:0030225">
    <property type="term" value="P:macrophage differentiation"/>
    <property type="evidence" value="ECO:0000318"/>
    <property type="project" value="GO_Central"/>
</dbReference>
<keyword evidence="4" id="KW-0963">Cytoplasm</keyword>
<dbReference type="GO" id="GO:0036462">
    <property type="term" value="P:TRAIL-activated apoptotic signaling pathway"/>
    <property type="evidence" value="ECO:0007669"/>
    <property type="project" value="Ensembl"/>
</dbReference>
<evidence type="ECO:0000256" key="13">
    <source>
        <dbReference type="ARBA" id="ARBA00051626"/>
    </source>
</evidence>
<dbReference type="GO" id="GO:0070269">
    <property type="term" value="P:pyroptotic inflammatory response"/>
    <property type="evidence" value="ECO:0007669"/>
    <property type="project" value="Ensembl"/>
</dbReference>
<keyword evidence="11" id="KW-0865">Zymogen</keyword>
<dbReference type="AlphaFoldDB" id="F7A3C5"/>
<feature type="domain" description="Caspase family p10" evidence="19">
    <location>
        <begin position="383"/>
        <end position="462"/>
    </location>
</feature>
<dbReference type="GO" id="GO:0051603">
    <property type="term" value="P:proteolysis involved in protein catabolic process"/>
    <property type="evidence" value="ECO:0007669"/>
    <property type="project" value="Ensembl"/>
</dbReference>
<dbReference type="FunFam" id="1.10.533.10:FF:000038">
    <property type="entry name" value="Caspase 10"/>
    <property type="match status" value="1"/>
</dbReference>
<protein>
    <recommendedName>
        <fullName evidence="15">Caspase-8</fullName>
        <ecNumber evidence="14">3.4.22.61</ecNumber>
    </recommendedName>
</protein>
<dbReference type="GO" id="GO:0097342">
    <property type="term" value="C:ripoptosome"/>
    <property type="evidence" value="ECO:0007669"/>
    <property type="project" value="Ensembl"/>
</dbReference>
<dbReference type="Proteomes" id="UP000002279">
    <property type="component" value="Chromosome 7"/>
</dbReference>
<dbReference type="InterPro" id="IPR016129">
    <property type="entry name" value="Caspase_his_AS"/>
</dbReference>
<dbReference type="GO" id="GO:0043124">
    <property type="term" value="P:negative regulation of canonical NF-kappaB signal transduction"/>
    <property type="evidence" value="ECO:0007669"/>
    <property type="project" value="Ensembl"/>
</dbReference>
<feature type="compositionally biased region" description="Polar residues" evidence="17">
    <location>
        <begin position="197"/>
        <end position="210"/>
    </location>
</feature>
<feature type="region of interest" description="Disordered" evidence="17">
    <location>
        <begin position="191"/>
        <end position="210"/>
    </location>
</feature>
<organism evidence="21 22">
    <name type="scientific">Ornithorhynchus anatinus</name>
    <name type="common">Duckbill platypus</name>
    <dbReference type="NCBI Taxonomy" id="9258"/>
    <lineage>
        <taxon>Eukaryota</taxon>
        <taxon>Metazoa</taxon>
        <taxon>Chordata</taxon>
        <taxon>Craniata</taxon>
        <taxon>Vertebrata</taxon>
        <taxon>Euteleostomi</taxon>
        <taxon>Mammalia</taxon>
        <taxon>Monotremata</taxon>
        <taxon>Ornithorhynchidae</taxon>
        <taxon>Ornithorhynchus</taxon>
    </lineage>
</organism>
<dbReference type="GeneTree" id="ENSGT00940000160319"/>
<name>F7A3C5_ORNAN</name>
<dbReference type="eggNOG" id="KOG3573">
    <property type="taxonomic scope" value="Eukaryota"/>
</dbReference>
<evidence type="ECO:0000256" key="3">
    <source>
        <dbReference type="ARBA" id="ARBA00010134"/>
    </source>
</evidence>
<evidence type="ECO:0000313" key="22">
    <source>
        <dbReference type="Proteomes" id="UP000002279"/>
    </source>
</evidence>
<dbReference type="GO" id="GO:0045651">
    <property type="term" value="P:positive regulation of macrophage differentiation"/>
    <property type="evidence" value="ECO:0007669"/>
    <property type="project" value="Ensembl"/>
</dbReference>
<dbReference type="Pfam" id="PF01335">
    <property type="entry name" value="DED"/>
    <property type="match status" value="2"/>
</dbReference>
<dbReference type="PROSITE" id="PS50168">
    <property type="entry name" value="DED"/>
    <property type="match status" value="2"/>
</dbReference>
<dbReference type="InterPro" id="IPR011029">
    <property type="entry name" value="DEATH-like_dom_sf"/>
</dbReference>
<dbReference type="GO" id="GO:0005737">
    <property type="term" value="C:cytoplasm"/>
    <property type="evidence" value="ECO:0000318"/>
    <property type="project" value="GO_Central"/>
</dbReference>
<dbReference type="CDD" id="cd08333">
    <property type="entry name" value="DED_Caspase_8_r1"/>
    <property type="match status" value="1"/>
</dbReference>
<dbReference type="Ensembl" id="ENSOANT00000006354.3">
    <property type="protein sequence ID" value="ENSOANP00000006352.2"/>
    <property type="gene ID" value="ENSOANG00000004013.3"/>
</dbReference>
<dbReference type="InParanoid" id="F7A3C5"/>
<dbReference type="GO" id="GO:0042802">
    <property type="term" value="F:identical protein binding"/>
    <property type="evidence" value="ECO:0007669"/>
    <property type="project" value="Ensembl"/>
</dbReference>
<dbReference type="GO" id="GO:0051604">
    <property type="term" value="P:protein maturation"/>
    <property type="evidence" value="ECO:0007669"/>
    <property type="project" value="Ensembl"/>
</dbReference>
<dbReference type="GO" id="GO:0071260">
    <property type="term" value="P:cellular response to mechanical stimulus"/>
    <property type="evidence" value="ECO:0007669"/>
    <property type="project" value="Ensembl"/>
</dbReference>
<dbReference type="GO" id="GO:0097110">
    <property type="term" value="F:scaffold protein binding"/>
    <property type="evidence" value="ECO:0007669"/>
    <property type="project" value="Ensembl"/>
</dbReference>
<keyword evidence="22" id="KW-1185">Reference proteome</keyword>
<dbReference type="PROSITE" id="PS01122">
    <property type="entry name" value="CASPASE_CYS"/>
    <property type="match status" value="1"/>
</dbReference>
<dbReference type="STRING" id="9258.ENSOANP00000006352"/>
<dbReference type="PANTHER" id="PTHR48169">
    <property type="entry name" value="DED DOMAIN-CONTAINING PROTEIN"/>
    <property type="match status" value="1"/>
</dbReference>
<keyword evidence="10" id="KW-0788">Thiol protease</keyword>
<evidence type="ECO:0000256" key="4">
    <source>
        <dbReference type="ARBA" id="ARBA00022490"/>
    </source>
</evidence>
<evidence type="ECO:0000256" key="15">
    <source>
        <dbReference type="ARBA" id="ARBA00068172"/>
    </source>
</evidence>
<feature type="domain" description="Caspase family p20" evidence="20">
    <location>
        <begin position="217"/>
        <end position="349"/>
    </location>
</feature>
<evidence type="ECO:0000256" key="5">
    <source>
        <dbReference type="ARBA" id="ARBA00022553"/>
    </source>
</evidence>
<dbReference type="SUPFAM" id="SSF52129">
    <property type="entry name" value="Caspase-like"/>
    <property type="match status" value="1"/>
</dbReference>
<dbReference type="SMART" id="SM00031">
    <property type="entry name" value="DED"/>
    <property type="match status" value="2"/>
</dbReference>
<comment type="catalytic activity">
    <reaction evidence="13">
        <text>Strict requirement for Asp at position P1 and has a preferred cleavage sequence of (Leu/Asp/Val)-Glu-Thr-Asp-|-(Gly/Ser/Ala).</text>
        <dbReference type="EC" id="3.4.22.61"/>
    </reaction>
</comment>
<dbReference type="FunFam" id="1.10.533.10:FF:000016">
    <property type="entry name" value="CASP8 and FADD-like apoptosis regulator"/>
    <property type="match status" value="1"/>
</dbReference>